<feature type="compositionally biased region" description="Basic residues" evidence="1">
    <location>
        <begin position="1"/>
        <end position="10"/>
    </location>
</feature>
<sequence length="213" mass="21966">MITSRRRPCTRSKAVASGRPQHRTRAQAPSNAGTASPPPTPSASVPAVNLEEYVALKAALQRQTLVSGLALAGYLTLALDPQGGALALAGTAASCAYLRALLADVDAIAPGSRAARAVQLPARSGPLRTLAALRVALQPRLLAFVVLAAALGTLPGLSDLDGLHQACALAGCLSHKAALFGQVYAATKPRALTQEELLRPPPPRILPLEDDRA</sequence>
<evidence type="ECO:0000313" key="2">
    <source>
        <dbReference type="EMBL" id="JAT70513.1"/>
    </source>
</evidence>
<dbReference type="PANTHER" id="PTHR34118:SF6">
    <property type="entry name" value="PROTEIN CONSERVED ONLY IN THE GREEN LINEAGE 160, CHLOROPLASTIC"/>
    <property type="match status" value="1"/>
</dbReference>
<dbReference type="AlphaFoldDB" id="A0A1D1ZV04"/>
<gene>
    <name evidence="2" type="ORF">g.28103</name>
</gene>
<accession>A0A1D1ZV04</accession>
<protein>
    <submittedName>
        <fullName evidence="2">Uncharacterized protein</fullName>
    </submittedName>
</protein>
<feature type="region of interest" description="Disordered" evidence="1">
    <location>
        <begin position="1"/>
        <end position="44"/>
    </location>
</feature>
<name>A0A1D1ZV04_AUXPR</name>
<reference evidence="2" key="1">
    <citation type="submission" date="2015-08" db="EMBL/GenBank/DDBJ databases">
        <authorList>
            <person name="Babu N.S."/>
            <person name="Beckwith C.J."/>
            <person name="Beseler K.G."/>
            <person name="Brison A."/>
            <person name="Carone J.V."/>
            <person name="Caskin T.P."/>
            <person name="Diamond M."/>
            <person name="Durham M.E."/>
            <person name="Foxe J.M."/>
            <person name="Go M."/>
            <person name="Henderson B.A."/>
            <person name="Jones I.B."/>
            <person name="McGettigan J.A."/>
            <person name="Micheletti S.J."/>
            <person name="Nasrallah M.E."/>
            <person name="Ortiz D."/>
            <person name="Piller C.R."/>
            <person name="Privatt S.R."/>
            <person name="Schneider S.L."/>
            <person name="Sharp S."/>
            <person name="Smith T.C."/>
            <person name="Stanton J.D."/>
            <person name="Ullery H.E."/>
            <person name="Wilson R.J."/>
            <person name="Serrano M.G."/>
            <person name="Buck G."/>
            <person name="Lee V."/>
            <person name="Wang Y."/>
            <person name="Carvalho R."/>
            <person name="Voegtly L."/>
            <person name="Shi R."/>
            <person name="Duckworth R."/>
            <person name="Johnson A."/>
            <person name="Loviza R."/>
            <person name="Walstead R."/>
            <person name="Shah Z."/>
            <person name="Kiflezghi M."/>
            <person name="Wade K."/>
            <person name="Ball S.L."/>
            <person name="Bradley K.W."/>
            <person name="Asai D.J."/>
            <person name="Bowman C.A."/>
            <person name="Russell D.A."/>
            <person name="Pope W.H."/>
            <person name="Jacobs-Sera D."/>
            <person name="Hendrix R.W."/>
            <person name="Hatfull G.F."/>
        </authorList>
    </citation>
    <scope>NUCLEOTIDE SEQUENCE</scope>
</reference>
<dbReference type="EMBL" id="GDKF01008109">
    <property type="protein sequence ID" value="JAT70513.1"/>
    <property type="molecule type" value="Transcribed_RNA"/>
</dbReference>
<evidence type="ECO:0000256" key="1">
    <source>
        <dbReference type="SAM" id="MobiDB-lite"/>
    </source>
</evidence>
<organism evidence="2">
    <name type="scientific">Auxenochlorella protothecoides</name>
    <name type="common">Green microalga</name>
    <name type="synonym">Chlorella protothecoides</name>
    <dbReference type="NCBI Taxonomy" id="3075"/>
    <lineage>
        <taxon>Eukaryota</taxon>
        <taxon>Viridiplantae</taxon>
        <taxon>Chlorophyta</taxon>
        <taxon>core chlorophytes</taxon>
        <taxon>Trebouxiophyceae</taxon>
        <taxon>Chlorellales</taxon>
        <taxon>Chlorellaceae</taxon>
        <taxon>Auxenochlorella</taxon>
    </lineage>
</organism>
<dbReference type="PANTHER" id="PTHR34118">
    <property type="entry name" value="NF-KAPPA-B INHIBITOR-LIKE PROTEIN-RELATED"/>
    <property type="match status" value="1"/>
</dbReference>
<proteinExistence type="predicted"/>